<gene>
    <name evidence="3" type="ORF">D5071_03555</name>
</gene>
<feature type="chain" id="PRO_5019050492" evidence="2">
    <location>
        <begin position="20"/>
        <end position="271"/>
    </location>
</feature>
<evidence type="ECO:0000256" key="1">
    <source>
        <dbReference type="SAM" id="MobiDB-lite"/>
    </source>
</evidence>
<feature type="compositionally biased region" description="Low complexity" evidence="1">
    <location>
        <begin position="171"/>
        <end position="181"/>
    </location>
</feature>
<dbReference type="EMBL" id="QZDH01000007">
    <property type="protein sequence ID" value="RJL54159.1"/>
    <property type="molecule type" value="Genomic_DNA"/>
</dbReference>
<organism evidence="3 4">
    <name type="scientific">Pectobacterium carotovorum</name>
    <name type="common">Erwinia carotovora</name>
    <dbReference type="NCBI Taxonomy" id="554"/>
    <lineage>
        <taxon>Bacteria</taxon>
        <taxon>Pseudomonadati</taxon>
        <taxon>Pseudomonadota</taxon>
        <taxon>Gammaproteobacteria</taxon>
        <taxon>Enterobacterales</taxon>
        <taxon>Pectobacteriaceae</taxon>
        <taxon>Pectobacterium</taxon>
    </lineage>
</organism>
<evidence type="ECO:0000256" key="2">
    <source>
        <dbReference type="SAM" id="SignalP"/>
    </source>
</evidence>
<keyword evidence="2" id="KW-0732">Signal</keyword>
<dbReference type="RefSeq" id="WP_119872857.1">
    <property type="nucleotide sequence ID" value="NZ_QZDH01000007.1"/>
</dbReference>
<name>A0A419B029_PECCA</name>
<evidence type="ECO:0000313" key="4">
    <source>
        <dbReference type="Proteomes" id="UP000283655"/>
    </source>
</evidence>
<feature type="signal peptide" evidence="2">
    <location>
        <begin position="1"/>
        <end position="19"/>
    </location>
</feature>
<comment type="caution">
    <text evidence="3">The sequence shown here is derived from an EMBL/GenBank/DDBJ whole genome shotgun (WGS) entry which is preliminary data.</text>
</comment>
<evidence type="ECO:0000313" key="3">
    <source>
        <dbReference type="EMBL" id="RJL54159.1"/>
    </source>
</evidence>
<sequence length="271" mass="30237">MKKLTILLILTLSSFHSFAMVIKGDIHPERYTFFLNKQGAEALRNINNLNIKLREKPGNIPLLTELENNVNKIGINSDEDPIWKKGNIRWDDKPPVALTCLISTMKNPIGNFYQDITHCADETGAEYIGLKGWPVQQALEKVCKVGQLDCPVYLVLQGDDPMARNDSVQFSPRPSAPASVSPKKDMAEIERITSYLKGNGCAVINDAMIKKGSSNDSDQLCAQVTKVGGDGPYYSVYYKMHDGYAGEHVTIEYKDGRPVWFNLPNGTLRIE</sequence>
<accession>A0A419B029</accession>
<feature type="region of interest" description="Disordered" evidence="1">
    <location>
        <begin position="164"/>
        <end position="184"/>
    </location>
</feature>
<dbReference type="AlphaFoldDB" id="A0A419B029"/>
<reference evidence="3 4" key="1">
    <citation type="submission" date="2018-09" db="EMBL/GenBank/DDBJ databases">
        <title>Phylogenetic diversity of Pectobacterium and Dickeya strains causing blackleg disease of potato in Morocco.</title>
        <authorList>
            <person name="Oulghazi S."/>
            <person name="Moumni M."/>
            <person name="Faure D."/>
        </authorList>
    </citation>
    <scope>NUCLEOTIDE SEQUENCE [LARGE SCALE GENOMIC DNA]</scope>
    <source>
        <strain evidence="3 4">S1.15.11.2D</strain>
    </source>
</reference>
<proteinExistence type="predicted"/>
<protein>
    <submittedName>
        <fullName evidence="3">Uncharacterized protein</fullName>
    </submittedName>
</protein>
<dbReference type="Proteomes" id="UP000283655">
    <property type="component" value="Unassembled WGS sequence"/>
</dbReference>